<sequence length="213" mass="24979">MHFCIEFSEFTVSRLRPDKYSSSEEACHGLQQDAINFWRNGRFFNCSLLKAVKIARLHNVQHIHIFGITVNTDRLRKDHQNLKEFELAWLVNRMVNLNQDKCKTTTELASRKSEGNSSEFIINGLYDNGLCNHLLTRQRISERVYVLNCKLVQRSAKPIHGIYIGQYSIHIRKRLRYLRVPTYILRELNRGLPNCRYDGYWASTGIQTTFISP</sequence>
<name>A0A4S2L8F0_OPIFE</name>
<accession>A0A4S2L8F0</accession>
<dbReference type="OrthoDB" id="6270795at2759"/>
<reference evidence="1 2" key="1">
    <citation type="journal article" date="2019" name="BMC Genomics">
        <title>New insights from Opisthorchis felineus genome: update on genomics of the epidemiologically important liver flukes.</title>
        <authorList>
            <person name="Ershov N.I."/>
            <person name="Mordvinov V.A."/>
            <person name="Prokhortchouk E.B."/>
            <person name="Pakharukova M.Y."/>
            <person name="Gunbin K.V."/>
            <person name="Ustyantsev K."/>
            <person name="Genaev M.A."/>
            <person name="Blinov A.G."/>
            <person name="Mazur A."/>
            <person name="Boulygina E."/>
            <person name="Tsygankova S."/>
            <person name="Khrameeva E."/>
            <person name="Chekanov N."/>
            <person name="Fan G."/>
            <person name="Xiao A."/>
            <person name="Zhang H."/>
            <person name="Xu X."/>
            <person name="Yang H."/>
            <person name="Solovyev V."/>
            <person name="Lee S.M."/>
            <person name="Liu X."/>
            <person name="Afonnikov D.A."/>
            <person name="Skryabin K.G."/>
        </authorList>
    </citation>
    <scope>NUCLEOTIDE SEQUENCE [LARGE SCALE GENOMIC DNA]</scope>
    <source>
        <strain evidence="1">AK-0245</strain>
        <tissue evidence="1">Whole organism</tissue>
    </source>
</reference>
<proteinExistence type="predicted"/>
<organism evidence="1 2">
    <name type="scientific">Opisthorchis felineus</name>
    <dbReference type="NCBI Taxonomy" id="147828"/>
    <lineage>
        <taxon>Eukaryota</taxon>
        <taxon>Metazoa</taxon>
        <taxon>Spiralia</taxon>
        <taxon>Lophotrochozoa</taxon>
        <taxon>Platyhelminthes</taxon>
        <taxon>Trematoda</taxon>
        <taxon>Digenea</taxon>
        <taxon>Opisthorchiida</taxon>
        <taxon>Opisthorchiata</taxon>
        <taxon>Opisthorchiidae</taxon>
        <taxon>Opisthorchis</taxon>
    </lineage>
</organism>
<keyword evidence="2" id="KW-1185">Reference proteome</keyword>
<dbReference type="Proteomes" id="UP000308267">
    <property type="component" value="Unassembled WGS sequence"/>
</dbReference>
<evidence type="ECO:0000313" key="2">
    <source>
        <dbReference type="Proteomes" id="UP000308267"/>
    </source>
</evidence>
<dbReference type="AlphaFoldDB" id="A0A4S2L8F0"/>
<gene>
    <name evidence="1" type="ORF">CRM22_009196</name>
</gene>
<dbReference type="EMBL" id="SJOL01008950">
    <property type="protein sequence ID" value="TGZ59233.1"/>
    <property type="molecule type" value="Genomic_DNA"/>
</dbReference>
<protein>
    <submittedName>
        <fullName evidence="1">Uncharacterized protein</fullName>
    </submittedName>
</protein>
<evidence type="ECO:0000313" key="1">
    <source>
        <dbReference type="EMBL" id="TGZ59233.1"/>
    </source>
</evidence>
<comment type="caution">
    <text evidence="1">The sequence shown here is derived from an EMBL/GenBank/DDBJ whole genome shotgun (WGS) entry which is preliminary data.</text>
</comment>